<dbReference type="GeneID" id="111087121"/>
<gene>
    <name evidence="3 4 5" type="primary">LOC111087121</name>
</gene>
<evidence type="ECO:0000313" key="5">
    <source>
        <dbReference type="RefSeq" id="XP_022248330.1"/>
    </source>
</evidence>
<accession>A0ABM1SXH4</accession>
<feature type="compositionally biased region" description="Polar residues" evidence="1">
    <location>
        <begin position="95"/>
        <end position="116"/>
    </location>
</feature>
<dbReference type="RefSeq" id="XP_022248329.1">
    <property type="nucleotide sequence ID" value="XM_022392621.1"/>
</dbReference>
<evidence type="ECO:0000313" key="4">
    <source>
        <dbReference type="RefSeq" id="XP_022248329.1"/>
    </source>
</evidence>
<evidence type="ECO:0000313" key="3">
    <source>
        <dbReference type="RefSeq" id="XP_022248328.1"/>
    </source>
</evidence>
<organism evidence="2 5">
    <name type="scientific">Limulus polyphemus</name>
    <name type="common">Atlantic horseshoe crab</name>
    <dbReference type="NCBI Taxonomy" id="6850"/>
    <lineage>
        <taxon>Eukaryota</taxon>
        <taxon>Metazoa</taxon>
        <taxon>Ecdysozoa</taxon>
        <taxon>Arthropoda</taxon>
        <taxon>Chelicerata</taxon>
        <taxon>Merostomata</taxon>
        <taxon>Xiphosura</taxon>
        <taxon>Limulidae</taxon>
        <taxon>Limulus</taxon>
    </lineage>
</organism>
<sequence>MSLTTSPRDYLSGENVDNVSSTAVASNNNPLVNMEDDNLDNVNSTAVASNNNPLVNMEDDNLPLNKWTSENEELKISSECNTEKMQPFPEENGLHGTNNCSRGTHESPQNISNVQSDGIDVTEGSDRQRKSCVNTEADKMSVTNFSENSGTVSEQSDCQFLDHQVKENELSGIDTEERKYLHNRSLVPLKRCRKDSHVFASVNMNPCPRQRTRRIGINLFFPLSIRSLPSHHRHLASRGSTLMLLSPTSNSYHQLSTQMMSQRLRSIEYYYDYIDESYHKNGEKVSQTTIKLHQNSLPPSVIPPLTSDLYRYRFHSDTLALEQQKYSEVGKLLRTLSMDFEKRFSPKVS</sequence>
<reference evidence="3 4" key="1">
    <citation type="submission" date="2025-05" db="UniProtKB">
        <authorList>
            <consortium name="RefSeq"/>
        </authorList>
    </citation>
    <scope>IDENTIFICATION</scope>
    <source>
        <tissue evidence="3 4">Muscle</tissue>
    </source>
</reference>
<name>A0ABM1SXH4_LIMPO</name>
<evidence type="ECO:0000313" key="2">
    <source>
        <dbReference type="Proteomes" id="UP000694941"/>
    </source>
</evidence>
<dbReference type="RefSeq" id="XP_022248328.1">
    <property type="nucleotide sequence ID" value="XM_022392620.1"/>
</dbReference>
<feature type="region of interest" description="Disordered" evidence="1">
    <location>
        <begin position="88"/>
        <end position="130"/>
    </location>
</feature>
<dbReference type="RefSeq" id="XP_022248330.1">
    <property type="nucleotide sequence ID" value="XM_022392622.1"/>
</dbReference>
<proteinExistence type="predicted"/>
<keyword evidence="2" id="KW-1185">Reference proteome</keyword>
<evidence type="ECO:0000256" key="1">
    <source>
        <dbReference type="SAM" id="MobiDB-lite"/>
    </source>
</evidence>
<protein>
    <submittedName>
        <fullName evidence="3 4">Uncharacterized protein LOC111087121</fullName>
    </submittedName>
</protein>
<dbReference type="Proteomes" id="UP000694941">
    <property type="component" value="Unplaced"/>
</dbReference>